<evidence type="ECO:0000313" key="3">
    <source>
        <dbReference type="Proteomes" id="UP000005268"/>
    </source>
</evidence>
<sequence>MAAAKGTTLPSFCILDSLQGVLPERAGKSSKPWRQIPVTIIGKKSHSYQRRFAGWLMTLIGSDYSRRPTKGQRQGGCTHRPPAL</sequence>
<protein>
    <submittedName>
        <fullName evidence="2">Uncharacterized protein</fullName>
    </submittedName>
</protein>
<evidence type="ECO:0000256" key="1">
    <source>
        <dbReference type="SAM" id="MobiDB-lite"/>
    </source>
</evidence>
<proteinExistence type="predicted"/>
<dbReference type="Proteomes" id="UP000005268">
    <property type="component" value="Chromosome"/>
</dbReference>
<name>I3UXX9_PSEPU</name>
<dbReference type="HOGENOM" id="CLU_2525027_0_0_6"/>
<feature type="region of interest" description="Disordered" evidence="1">
    <location>
        <begin position="65"/>
        <end position="84"/>
    </location>
</feature>
<dbReference type="EMBL" id="CP003588">
    <property type="protein sequence ID" value="AFK70350.1"/>
    <property type="molecule type" value="Genomic_DNA"/>
</dbReference>
<dbReference type="KEGG" id="ppi:YSA_06640"/>
<evidence type="ECO:0000313" key="2">
    <source>
        <dbReference type="EMBL" id="AFK70350.1"/>
    </source>
</evidence>
<gene>
    <name evidence="2" type="ORF">YSA_06640</name>
</gene>
<reference evidence="2 3" key="1">
    <citation type="journal article" date="2012" name="J. Bacteriol.">
        <title>Complete Genome Sequence of the Naphthalene-Degrading Pseudomonas putida Strain ND6.</title>
        <authorList>
            <person name="Li S."/>
            <person name="Zhao H."/>
            <person name="Li Y."/>
            <person name="Niu S."/>
            <person name="Cai B."/>
        </authorList>
    </citation>
    <scope>NUCLEOTIDE SEQUENCE [LARGE SCALE GENOMIC DNA]</scope>
    <source>
        <strain evidence="2 3">ND6</strain>
    </source>
</reference>
<accession>I3UXX9</accession>
<organism evidence="2 3">
    <name type="scientific">Pseudomonas putida ND6</name>
    <dbReference type="NCBI Taxonomy" id="231023"/>
    <lineage>
        <taxon>Bacteria</taxon>
        <taxon>Pseudomonadati</taxon>
        <taxon>Pseudomonadota</taxon>
        <taxon>Gammaproteobacteria</taxon>
        <taxon>Pseudomonadales</taxon>
        <taxon>Pseudomonadaceae</taxon>
        <taxon>Pseudomonas</taxon>
    </lineage>
</organism>
<dbReference type="AlphaFoldDB" id="I3UXX9"/>